<sequence length="292" mass="30371">MSNGSPVGAALEPLLTRYAAWMGLDEAQVLTDRDEDPEQIRAIQIVLRLEKGDPPSWQAALALAATGCAALCTDPRAEPGGEWFDAVSAYSQGHIRKVTRRARGAQWEATADLPGLTLTEGDTQVRVLVPSLVTALDKRVSKLQVGGTDMPIDDDPIVVSGPRGRADEPIAGAATPLREGGSPLLTVHVPADGPAAAMTAGKLMAQTGHAGMIAAALLAASDAPALAAWREAGCPSRVLRTPSAAWQQLLTDVADPAAGWRDHRLLAVRDAGFTEVAPGTVTVVARFSTGAT</sequence>
<dbReference type="AlphaFoldDB" id="K6WWU6"/>
<comment type="catalytic activity">
    <reaction evidence="3">
        <text>an N-acyl-L-alpha-aminoacyl-tRNA + H2O = an N-acyl-L-amino acid + a tRNA + H(+)</text>
        <dbReference type="Rhea" id="RHEA:54448"/>
        <dbReference type="Rhea" id="RHEA-COMP:10123"/>
        <dbReference type="Rhea" id="RHEA-COMP:13883"/>
        <dbReference type="ChEBI" id="CHEBI:15377"/>
        <dbReference type="ChEBI" id="CHEBI:15378"/>
        <dbReference type="ChEBI" id="CHEBI:59874"/>
        <dbReference type="ChEBI" id="CHEBI:78442"/>
        <dbReference type="ChEBI" id="CHEBI:138191"/>
        <dbReference type="EC" id="3.1.1.29"/>
    </reaction>
</comment>
<dbReference type="Pfam" id="PF01981">
    <property type="entry name" value="PTH2"/>
    <property type="match status" value="1"/>
</dbReference>
<keyword evidence="5" id="KW-1185">Reference proteome</keyword>
<dbReference type="STRING" id="1184609.KILIM_042_00210"/>
<dbReference type="RefSeq" id="WP_006593109.1">
    <property type="nucleotide sequence ID" value="NZ_BAHD01000042.1"/>
</dbReference>
<dbReference type="InterPro" id="IPR023476">
    <property type="entry name" value="Pep_tRNA_hydro_II_dom_sf"/>
</dbReference>
<proteinExistence type="predicted"/>
<comment type="caution">
    <text evidence="4">The sequence shown here is derived from an EMBL/GenBank/DDBJ whole genome shotgun (WGS) entry which is preliminary data.</text>
</comment>
<reference evidence="4 5" key="1">
    <citation type="submission" date="2012-08" db="EMBL/GenBank/DDBJ databases">
        <title>Whole genome shotgun sequence of Kineosphaera limosa NBRC 100340.</title>
        <authorList>
            <person name="Yoshida I."/>
            <person name="Isaki S."/>
            <person name="Hosoyama A."/>
            <person name="Tsuchikane K."/>
            <person name="Katsumata H."/>
            <person name="Ando Y."/>
            <person name="Ohji S."/>
            <person name="Hamada M."/>
            <person name="Tamura T."/>
            <person name="Yamazoe A."/>
            <person name="Yamazaki S."/>
            <person name="Fujita N."/>
        </authorList>
    </citation>
    <scope>NUCLEOTIDE SEQUENCE [LARGE SCALE GENOMIC DNA]</scope>
    <source>
        <strain evidence="4 5">NBRC 100340</strain>
    </source>
</reference>
<dbReference type="EC" id="3.1.1.29" evidence="1"/>
<evidence type="ECO:0000313" key="5">
    <source>
        <dbReference type="Proteomes" id="UP000008366"/>
    </source>
</evidence>
<evidence type="ECO:0000313" key="4">
    <source>
        <dbReference type="EMBL" id="GAB96577.1"/>
    </source>
</evidence>
<organism evidence="4 5">
    <name type="scientific">Kineosphaera limosa NBRC 100340</name>
    <dbReference type="NCBI Taxonomy" id="1184609"/>
    <lineage>
        <taxon>Bacteria</taxon>
        <taxon>Bacillati</taxon>
        <taxon>Actinomycetota</taxon>
        <taxon>Actinomycetes</taxon>
        <taxon>Micrococcales</taxon>
        <taxon>Dermatophilaceae</taxon>
        <taxon>Kineosphaera</taxon>
    </lineage>
</organism>
<dbReference type="GO" id="GO:0004045">
    <property type="term" value="F:peptidyl-tRNA hydrolase activity"/>
    <property type="evidence" value="ECO:0007669"/>
    <property type="project" value="UniProtKB-EC"/>
</dbReference>
<dbReference type="Proteomes" id="UP000008366">
    <property type="component" value="Unassembled WGS sequence"/>
</dbReference>
<keyword evidence="2" id="KW-0378">Hydrolase</keyword>
<gene>
    <name evidence="4" type="ORF">KILIM_042_00210</name>
</gene>
<dbReference type="SUPFAM" id="SSF102462">
    <property type="entry name" value="Peptidyl-tRNA hydrolase II"/>
    <property type="match status" value="1"/>
</dbReference>
<dbReference type="InterPro" id="IPR002833">
    <property type="entry name" value="PTH2"/>
</dbReference>
<protein>
    <recommendedName>
        <fullName evidence="1">peptidyl-tRNA hydrolase</fullName>
        <ecNumber evidence="1">3.1.1.29</ecNumber>
    </recommendedName>
</protein>
<name>K6WWU6_9MICO</name>
<dbReference type="eggNOG" id="COG1990">
    <property type="taxonomic scope" value="Bacteria"/>
</dbReference>
<evidence type="ECO:0000256" key="3">
    <source>
        <dbReference type="ARBA" id="ARBA00048707"/>
    </source>
</evidence>
<evidence type="ECO:0000256" key="2">
    <source>
        <dbReference type="ARBA" id="ARBA00022801"/>
    </source>
</evidence>
<dbReference type="Gene3D" id="3.40.1490.10">
    <property type="entry name" value="Bit1"/>
    <property type="match status" value="1"/>
</dbReference>
<evidence type="ECO:0000256" key="1">
    <source>
        <dbReference type="ARBA" id="ARBA00013260"/>
    </source>
</evidence>
<dbReference type="EMBL" id="BAHD01000042">
    <property type="protein sequence ID" value="GAB96577.1"/>
    <property type="molecule type" value="Genomic_DNA"/>
</dbReference>
<accession>K6WWU6</accession>